<feature type="transmembrane region" description="Helical" evidence="1">
    <location>
        <begin position="193"/>
        <end position="212"/>
    </location>
</feature>
<organism evidence="2 3">
    <name type="scientific">Aspergillus campestris (strain IBT 28561)</name>
    <dbReference type="NCBI Taxonomy" id="1392248"/>
    <lineage>
        <taxon>Eukaryota</taxon>
        <taxon>Fungi</taxon>
        <taxon>Dikarya</taxon>
        <taxon>Ascomycota</taxon>
        <taxon>Pezizomycotina</taxon>
        <taxon>Eurotiomycetes</taxon>
        <taxon>Eurotiomycetidae</taxon>
        <taxon>Eurotiales</taxon>
        <taxon>Aspergillaceae</taxon>
        <taxon>Aspergillus</taxon>
        <taxon>Aspergillus subgen. Circumdati</taxon>
    </lineage>
</organism>
<dbReference type="Gene3D" id="1.20.1250.20">
    <property type="entry name" value="MFS general substrate transporter like domains"/>
    <property type="match status" value="1"/>
</dbReference>
<evidence type="ECO:0008006" key="4">
    <source>
        <dbReference type="Google" id="ProtNLM"/>
    </source>
</evidence>
<accession>A0A2I1CVP2</accession>
<dbReference type="OrthoDB" id="6499973at2759"/>
<dbReference type="EMBL" id="MSFM01000011">
    <property type="protein sequence ID" value="PKY01703.1"/>
    <property type="molecule type" value="Genomic_DNA"/>
</dbReference>
<evidence type="ECO:0000313" key="3">
    <source>
        <dbReference type="Proteomes" id="UP000234254"/>
    </source>
</evidence>
<comment type="caution">
    <text evidence="2">The sequence shown here is derived from an EMBL/GenBank/DDBJ whole genome shotgun (WGS) entry which is preliminary data.</text>
</comment>
<gene>
    <name evidence="2" type="ORF">P168DRAFT_312786</name>
</gene>
<feature type="transmembrane region" description="Helical" evidence="1">
    <location>
        <begin position="128"/>
        <end position="148"/>
    </location>
</feature>
<dbReference type="PANTHER" id="PTHR11360:SF281">
    <property type="entry name" value="ASPYRIDONES EFFLUX PROTEIN APDF-RELATED"/>
    <property type="match status" value="1"/>
</dbReference>
<keyword evidence="1" id="KW-0812">Transmembrane</keyword>
<feature type="transmembrane region" description="Helical" evidence="1">
    <location>
        <begin position="163"/>
        <end position="186"/>
    </location>
</feature>
<dbReference type="Proteomes" id="UP000234254">
    <property type="component" value="Unassembled WGS sequence"/>
</dbReference>
<dbReference type="SUPFAM" id="SSF103473">
    <property type="entry name" value="MFS general substrate transporter"/>
    <property type="match status" value="1"/>
</dbReference>
<protein>
    <recommendedName>
        <fullName evidence="4">MFS general substrate transporter</fullName>
    </recommendedName>
</protein>
<dbReference type="RefSeq" id="XP_024690297.1">
    <property type="nucleotide sequence ID" value="XM_024839604.1"/>
</dbReference>
<feature type="transmembrane region" description="Helical" evidence="1">
    <location>
        <begin position="77"/>
        <end position="107"/>
    </location>
</feature>
<reference evidence="2" key="1">
    <citation type="submission" date="2016-12" db="EMBL/GenBank/DDBJ databases">
        <title>The genomes of Aspergillus section Nigri reveals drivers in fungal speciation.</title>
        <authorList>
            <consortium name="DOE Joint Genome Institute"/>
            <person name="Vesth T.C."/>
            <person name="Nybo J."/>
            <person name="Theobald S."/>
            <person name="Brandl J."/>
            <person name="Frisvad J.C."/>
            <person name="Nielsen K.F."/>
            <person name="Lyhne E.K."/>
            <person name="Kogle M.E."/>
            <person name="Kuo A."/>
            <person name="Riley R."/>
            <person name="Clum A."/>
            <person name="Nolan M."/>
            <person name="Lipzen A."/>
            <person name="Salamov A."/>
            <person name="Henrissat B."/>
            <person name="Wiebenga A."/>
            <person name="De vries R.P."/>
            <person name="Grigoriev I.V."/>
            <person name="Mortensen U.H."/>
            <person name="Andersen M.R."/>
            <person name="Baker S.E."/>
        </authorList>
    </citation>
    <scope>NUCLEOTIDE SEQUENCE</scope>
    <source>
        <strain evidence="2">IBT 28561</strain>
    </source>
</reference>
<proteinExistence type="predicted"/>
<dbReference type="AlphaFoldDB" id="A0A2I1CVP2"/>
<keyword evidence="1" id="KW-0472">Membrane</keyword>
<feature type="transmembrane region" description="Helical" evidence="1">
    <location>
        <begin position="12"/>
        <end position="31"/>
    </location>
</feature>
<dbReference type="GeneID" id="36547128"/>
<evidence type="ECO:0000256" key="1">
    <source>
        <dbReference type="SAM" id="Phobius"/>
    </source>
</evidence>
<dbReference type="PANTHER" id="PTHR11360">
    <property type="entry name" value="MONOCARBOXYLATE TRANSPORTER"/>
    <property type="match status" value="1"/>
</dbReference>
<feature type="transmembrane region" description="Helical" evidence="1">
    <location>
        <begin position="218"/>
        <end position="240"/>
    </location>
</feature>
<keyword evidence="3" id="KW-1185">Reference proteome</keyword>
<feature type="transmembrane region" description="Helical" evidence="1">
    <location>
        <begin position="43"/>
        <end position="65"/>
    </location>
</feature>
<evidence type="ECO:0000313" key="2">
    <source>
        <dbReference type="EMBL" id="PKY01703.1"/>
    </source>
</evidence>
<sequence>MSPPEMTFPDGGTRAWMVTLGAGCVLFYYHITHQLSGYSASEIDRIGSVEIFFLFGAGVVGGPLFDRHDAKVIWAPSLMAVFGVIMTAVRVMGFIMLGTLGFAFLGIRARFPPRKREFFKPEASKKKNYIATLVAVFLLNVGSFTSLFHPQLYGKQHIMSTSMSIYVIAIQNGASFFGSLVPGVIVDKIGPMNMLFIASVITSIVTFCWVQMSTNGPIIGFAILYGFFSGGMTSLSPAAFSNYCSNPQVINTYIGMRMAVMSVATLIDPQMTGALLSGFL</sequence>
<name>A0A2I1CVP2_ASPC2</name>
<dbReference type="VEuPathDB" id="FungiDB:P168DRAFT_312786"/>
<dbReference type="InterPro" id="IPR050327">
    <property type="entry name" value="Proton-linked_MCT"/>
</dbReference>
<keyword evidence="1" id="KW-1133">Transmembrane helix</keyword>
<dbReference type="InterPro" id="IPR036259">
    <property type="entry name" value="MFS_trans_sf"/>
</dbReference>